<name>F4L3F2_HALH1</name>
<gene>
    <name evidence="2" type="ordered locus">Halhy_5103</name>
</gene>
<dbReference type="eggNOG" id="ENOG5033IJJ">
    <property type="taxonomic scope" value="Bacteria"/>
</dbReference>
<evidence type="ECO:0000313" key="3">
    <source>
        <dbReference type="Proteomes" id="UP000008461"/>
    </source>
</evidence>
<dbReference type="STRING" id="760192.Halhy_5103"/>
<dbReference type="Proteomes" id="UP000008461">
    <property type="component" value="Chromosome"/>
</dbReference>
<dbReference type="HOGENOM" id="CLU_1426173_0_0_10"/>
<keyword evidence="1" id="KW-0472">Membrane</keyword>
<protein>
    <submittedName>
        <fullName evidence="2">Uncharacterized protein</fullName>
    </submittedName>
</protein>
<reference key="2">
    <citation type="submission" date="2011-04" db="EMBL/GenBank/DDBJ databases">
        <title>Complete sequence of chromosome of Haliscomenobacter hydrossis DSM 1100.</title>
        <authorList>
            <consortium name="US DOE Joint Genome Institute (JGI-PGF)"/>
            <person name="Lucas S."/>
            <person name="Han J."/>
            <person name="Lapidus A."/>
            <person name="Bruce D."/>
            <person name="Goodwin L."/>
            <person name="Pitluck S."/>
            <person name="Peters L."/>
            <person name="Kyrpides N."/>
            <person name="Mavromatis K."/>
            <person name="Ivanova N."/>
            <person name="Ovchinnikova G."/>
            <person name="Pagani I."/>
            <person name="Daligault H."/>
            <person name="Detter J.C."/>
            <person name="Han C."/>
            <person name="Land M."/>
            <person name="Hauser L."/>
            <person name="Markowitz V."/>
            <person name="Cheng J.-F."/>
            <person name="Hugenholtz P."/>
            <person name="Woyke T."/>
            <person name="Wu D."/>
            <person name="Verbarg S."/>
            <person name="Frueling A."/>
            <person name="Brambilla E."/>
            <person name="Klenk H.-P."/>
            <person name="Eisen J.A."/>
        </authorList>
    </citation>
    <scope>NUCLEOTIDE SEQUENCE</scope>
    <source>
        <strain>DSM 1100</strain>
    </source>
</reference>
<organism evidence="2 3">
    <name type="scientific">Haliscomenobacter hydrossis (strain ATCC 27775 / DSM 1100 / LMG 10767 / O)</name>
    <dbReference type="NCBI Taxonomy" id="760192"/>
    <lineage>
        <taxon>Bacteria</taxon>
        <taxon>Pseudomonadati</taxon>
        <taxon>Bacteroidota</taxon>
        <taxon>Saprospiria</taxon>
        <taxon>Saprospirales</taxon>
        <taxon>Haliscomenobacteraceae</taxon>
        <taxon>Haliscomenobacter</taxon>
    </lineage>
</organism>
<dbReference type="KEGG" id="hhy:Halhy_5103"/>
<reference evidence="2 3" key="1">
    <citation type="journal article" date="2011" name="Stand. Genomic Sci.">
        <title>Complete genome sequence of Haliscomenobacter hydrossis type strain (O).</title>
        <authorList>
            <consortium name="US DOE Joint Genome Institute (JGI-PGF)"/>
            <person name="Daligault H."/>
            <person name="Lapidus A."/>
            <person name="Zeytun A."/>
            <person name="Nolan M."/>
            <person name="Lucas S."/>
            <person name="Del Rio T.G."/>
            <person name="Tice H."/>
            <person name="Cheng J.F."/>
            <person name="Tapia R."/>
            <person name="Han C."/>
            <person name="Goodwin L."/>
            <person name="Pitluck S."/>
            <person name="Liolios K."/>
            <person name="Pagani I."/>
            <person name="Ivanova N."/>
            <person name="Huntemann M."/>
            <person name="Mavromatis K."/>
            <person name="Mikhailova N."/>
            <person name="Pati A."/>
            <person name="Chen A."/>
            <person name="Palaniappan K."/>
            <person name="Land M."/>
            <person name="Hauser L."/>
            <person name="Brambilla E.M."/>
            <person name="Rohde M."/>
            <person name="Verbarg S."/>
            <person name="Goker M."/>
            <person name="Bristow J."/>
            <person name="Eisen J.A."/>
            <person name="Markowitz V."/>
            <person name="Hugenholtz P."/>
            <person name="Kyrpides N.C."/>
            <person name="Klenk H.P."/>
            <person name="Woyke T."/>
        </authorList>
    </citation>
    <scope>NUCLEOTIDE SEQUENCE [LARGE SCALE GENOMIC DNA]</scope>
    <source>
        <strain evidence="3">ATCC 27775 / DSM 1100 / LMG 10767 / O</strain>
    </source>
</reference>
<keyword evidence="1" id="KW-0812">Transmembrane</keyword>
<proteinExistence type="predicted"/>
<dbReference type="EMBL" id="CP002691">
    <property type="protein sequence ID" value="AEE52929.1"/>
    <property type="molecule type" value="Genomic_DNA"/>
</dbReference>
<keyword evidence="3" id="KW-1185">Reference proteome</keyword>
<accession>F4L3F2</accession>
<dbReference type="RefSeq" id="WP_013767464.1">
    <property type="nucleotide sequence ID" value="NC_015510.1"/>
</dbReference>
<evidence type="ECO:0000313" key="2">
    <source>
        <dbReference type="EMBL" id="AEE52929.1"/>
    </source>
</evidence>
<keyword evidence="1" id="KW-1133">Transmembrane helix</keyword>
<dbReference type="OrthoDB" id="649654at2"/>
<evidence type="ECO:0000256" key="1">
    <source>
        <dbReference type="SAM" id="Phobius"/>
    </source>
</evidence>
<feature type="transmembrane region" description="Helical" evidence="1">
    <location>
        <begin position="7"/>
        <end position="28"/>
    </location>
</feature>
<dbReference type="AlphaFoldDB" id="F4L3F2"/>
<sequence>MNKYQKIGCLAFLALHLSIIINFNLFGINGYQRKEVFDHLSKNGQSVFTAIKNFLPTGISKVLEPYAHLAGIDTGYGLFAPNVPSAVSVAFELVDPAGQSTVSLPMLNTREGLDRFNVNFNTFKNFEETRPLLAYGWAIRMLELNPGHNKITVVIGSHIHPSMEAYRRGERSKFVESVRYEFELDGETNE</sequence>